<dbReference type="SUPFAM" id="SSF88659">
    <property type="entry name" value="Sigma3 and sigma4 domains of RNA polymerase sigma factors"/>
    <property type="match status" value="1"/>
</dbReference>
<sequence>MQKEGGRAVKRKRLSLDQFTEGLAGVQEYLRQGESTDAEYRRMLHTLRRAMEGELTDRQRQCVQLCFFEGCTARQAAKELCIHESTVSRHLKKARLRLGRVLRYSFDRLE</sequence>
<accession>A0A928KXU7</accession>
<evidence type="ECO:0000259" key="1">
    <source>
        <dbReference type="SMART" id="SM00421"/>
    </source>
</evidence>
<dbReference type="SMART" id="SM00421">
    <property type="entry name" value="HTH_LUXR"/>
    <property type="match status" value="1"/>
</dbReference>
<dbReference type="InterPro" id="IPR000792">
    <property type="entry name" value="Tscrpt_reg_LuxR_C"/>
</dbReference>
<gene>
    <name evidence="2" type="ORF">E7512_07445</name>
</gene>
<feature type="domain" description="HTH luxR-type" evidence="1">
    <location>
        <begin position="52"/>
        <end position="102"/>
    </location>
</feature>
<name>A0A928KXU7_9FIRM</name>
<dbReference type="GO" id="GO:0006352">
    <property type="term" value="P:DNA-templated transcription initiation"/>
    <property type="evidence" value="ECO:0007669"/>
    <property type="project" value="InterPro"/>
</dbReference>
<dbReference type="GO" id="GO:0003700">
    <property type="term" value="F:DNA-binding transcription factor activity"/>
    <property type="evidence" value="ECO:0007669"/>
    <property type="project" value="InterPro"/>
</dbReference>
<dbReference type="Pfam" id="PF04545">
    <property type="entry name" value="Sigma70_r4"/>
    <property type="match status" value="1"/>
</dbReference>
<reference evidence="2" key="1">
    <citation type="submission" date="2019-04" db="EMBL/GenBank/DDBJ databases">
        <title>Evolution of Biomass-Degrading Anaerobic Consortia Revealed by Metagenomics.</title>
        <authorList>
            <person name="Peng X."/>
        </authorList>
    </citation>
    <scope>NUCLEOTIDE SEQUENCE</scope>
    <source>
        <strain evidence="2">SIG551</strain>
    </source>
</reference>
<dbReference type="Gene3D" id="1.10.10.10">
    <property type="entry name" value="Winged helix-like DNA-binding domain superfamily/Winged helix DNA-binding domain"/>
    <property type="match status" value="1"/>
</dbReference>
<dbReference type="InterPro" id="IPR014284">
    <property type="entry name" value="RNA_pol_sigma-70_dom"/>
</dbReference>
<dbReference type="NCBIfam" id="TIGR02937">
    <property type="entry name" value="sigma70-ECF"/>
    <property type="match status" value="1"/>
</dbReference>
<proteinExistence type="predicted"/>
<evidence type="ECO:0000313" key="2">
    <source>
        <dbReference type="EMBL" id="MBE6833397.1"/>
    </source>
</evidence>
<organism evidence="2 3">
    <name type="scientific">Faecalispora sporosphaeroides</name>
    <dbReference type="NCBI Taxonomy" id="1549"/>
    <lineage>
        <taxon>Bacteria</taxon>
        <taxon>Bacillati</taxon>
        <taxon>Bacillota</taxon>
        <taxon>Clostridia</taxon>
        <taxon>Eubacteriales</taxon>
        <taxon>Oscillospiraceae</taxon>
        <taxon>Faecalispora</taxon>
    </lineage>
</organism>
<dbReference type="EMBL" id="SVNY01000003">
    <property type="protein sequence ID" value="MBE6833397.1"/>
    <property type="molecule type" value="Genomic_DNA"/>
</dbReference>
<comment type="caution">
    <text evidence="2">The sequence shown here is derived from an EMBL/GenBank/DDBJ whole genome shotgun (WGS) entry which is preliminary data.</text>
</comment>
<dbReference type="AlphaFoldDB" id="A0A928KXU7"/>
<dbReference type="InterPro" id="IPR013324">
    <property type="entry name" value="RNA_pol_sigma_r3/r4-like"/>
</dbReference>
<dbReference type="InterPro" id="IPR007630">
    <property type="entry name" value="RNA_pol_sigma70_r4"/>
</dbReference>
<evidence type="ECO:0000313" key="3">
    <source>
        <dbReference type="Proteomes" id="UP000754750"/>
    </source>
</evidence>
<protein>
    <submittedName>
        <fullName evidence="2">Sigma-70 family RNA polymerase sigma factor</fullName>
    </submittedName>
</protein>
<dbReference type="InterPro" id="IPR036388">
    <property type="entry name" value="WH-like_DNA-bd_sf"/>
</dbReference>
<dbReference type="Proteomes" id="UP000754750">
    <property type="component" value="Unassembled WGS sequence"/>
</dbReference>